<proteinExistence type="predicted"/>
<accession>A0A1F5YVH6</accession>
<dbReference type="Proteomes" id="UP000178448">
    <property type="component" value="Unassembled WGS sequence"/>
</dbReference>
<gene>
    <name evidence="1" type="ORF">A2Z33_03650</name>
</gene>
<organism evidence="1 2">
    <name type="scientific">Candidatus Gottesmanbacteria bacterium RBG_16_52_11</name>
    <dbReference type="NCBI Taxonomy" id="1798374"/>
    <lineage>
        <taxon>Bacteria</taxon>
        <taxon>Candidatus Gottesmaniibacteriota</taxon>
    </lineage>
</organism>
<evidence type="ECO:0000313" key="1">
    <source>
        <dbReference type="EMBL" id="OGG04218.1"/>
    </source>
</evidence>
<protein>
    <submittedName>
        <fullName evidence="1">Uncharacterized protein</fullName>
    </submittedName>
</protein>
<sequence length="73" mass="8434">MLRGRRDFSWNGGTRTAIGLTFTLSVCYFPIQHMNLPATVQVVYTFDDGMYRVNFGLTDPEGNLHKLYPGYRR</sequence>
<comment type="caution">
    <text evidence="1">The sequence shown here is derived from an EMBL/GenBank/DDBJ whole genome shotgun (WGS) entry which is preliminary data.</text>
</comment>
<dbReference type="STRING" id="1798374.A2Z33_03650"/>
<dbReference type="EMBL" id="MFJD01000004">
    <property type="protein sequence ID" value="OGG04218.1"/>
    <property type="molecule type" value="Genomic_DNA"/>
</dbReference>
<reference evidence="1 2" key="1">
    <citation type="journal article" date="2016" name="Nat. Commun.">
        <title>Thousands of microbial genomes shed light on interconnected biogeochemical processes in an aquifer system.</title>
        <authorList>
            <person name="Anantharaman K."/>
            <person name="Brown C.T."/>
            <person name="Hug L.A."/>
            <person name="Sharon I."/>
            <person name="Castelle C.J."/>
            <person name="Probst A.J."/>
            <person name="Thomas B.C."/>
            <person name="Singh A."/>
            <person name="Wilkins M.J."/>
            <person name="Karaoz U."/>
            <person name="Brodie E.L."/>
            <person name="Williams K.H."/>
            <person name="Hubbard S.S."/>
            <person name="Banfield J.F."/>
        </authorList>
    </citation>
    <scope>NUCLEOTIDE SEQUENCE [LARGE SCALE GENOMIC DNA]</scope>
</reference>
<evidence type="ECO:0000313" key="2">
    <source>
        <dbReference type="Proteomes" id="UP000178448"/>
    </source>
</evidence>
<dbReference type="AlphaFoldDB" id="A0A1F5YVH6"/>
<name>A0A1F5YVH6_9BACT</name>